<reference evidence="1 2" key="1">
    <citation type="submission" date="2015-01" db="EMBL/GenBank/DDBJ databases">
        <title>Genome of allotetraploid Gossypium barbadense reveals genomic plasticity and fiber elongation in cotton evolution.</title>
        <authorList>
            <person name="Chen X."/>
            <person name="Liu X."/>
            <person name="Zhao B."/>
            <person name="Zheng H."/>
            <person name="Hu Y."/>
            <person name="Lu G."/>
            <person name="Yang C."/>
            <person name="Chen J."/>
            <person name="Shan C."/>
            <person name="Zhang L."/>
            <person name="Zhou Y."/>
            <person name="Wang L."/>
            <person name="Guo W."/>
            <person name="Bai Y."/>
            <person name="Ruan J."/>
            <person name="Shangguan X."/>
            <person name="Mao Y."/>
            <person name="Jiang J."/>
            <person name="Zhu Y."/>
            <person name="Lei J."/>
            <person name="Kang H."/>
            <person name="Chen S."/>
            <person name="He X."/>
            <person name="Wang R."/>
            <person name="Wang Y."/>
            <person name="Chen J."/>
            <person name="Wang L."/>
            <person name="Yu S."/>
            <person name="Wang B."/>
            <person name="Wei J."/>
            <person name="Song S."/>
            <person name="Lu X."/>
            <person name="Gao Z."/>
            <person name="Gu W."/>
            <person name="Deng X."/>
            <person name="Ma D."/>
            <person name="Wang S."/>
            <person name="Liang W."/>
            <person name="Fang L."/>
            <person name="Cai C."/>
            <person name="Zhu X."/>
            <person name="Zhou B."/>
            <person name="Zhang Y."/>
            <person name="Chen Z."/>
            <person name="Xu S."/>
            <person name="Zhu R."/>
            <person name="Wang S."/>
            <person name="Zhang T."/>
            <person name="Zhao G."/>
        </authorList>
    </citation>
    <scope>NUCLEOTIDE SEQUENCE [LARGE SCALE GENOMIC DNA]</scope>
    <source>
        <strain evidence="2">cv. Xinhai21</strain>
        <tissue evidence="1">Leaf</tissue>
    </source>
</reference>
<dbReference type="EMBL" id="KZ663380">
    <property type="protein sequence ID" value="PPS13176.1"/>
    <property type="molecule type" value="Genomic_DNA"/>
</dbReference>
<evidence type="ECO:0000313" key="2">
    <source>
        <dbReference type="Proteomes" id="UP000239757"/>
    </source>
</evidence>
<gene>
    <name evidence="1" type="ORF">GOBAR_AA07476</name>
</gene>
<sequence>MVDTKGESPVLLRKICVAASSASKFPRSKSVINRELRISNSALNLVEKKSSTPSPSLKHVKVIAVNSIFAARHLESQFDNNLAADNNKSLP</sequence>
<organism evidence="1 2">
    <name type="scientific">Gossypium barbadense</name>
    <name type="common">Sea Island cotton</name>
    <name type="synonym">Hibiscus barbadensis</name>
    <dbReference type="NCBI Taxonomy" id="3634"/>
    <lineage>
        <taxon>Eukaryota</taxon>
        <taxon>Viridiplantae</taxon>
        <taxon>Streptophyta</taxon>
        <taxon>Embryophyta</taxon>
        <taxon>Tracheophyta</taxon>
        <taxon>Spermatophyta</taxon>
        <taxon>Magnoliopsida</taxon>
        <taxon>eudicotyledons</taxon>
        <taxon>Gunneridae</taxon>
        <taxon>Pentapetalae</taxon>
        <taxon>rosids</taxon>
        <taxon>malvids</taxon>
        <taxon>Malvales</taxon>
        <taxon>Malvaceae</taxon>
        <taxon>Malvoideae</taxon>
        <taxon>Gossypium</taxon>
    </lineage>
</organism>
<dbReference type="AlphaFoldDB" id="A0A2P5YC92"/>
<dbReference type="Proteomes" id="UP000239757">
    <property type="component" value="Unassembled WGS sequence"/>
</dbReference>
<name>A0A2P5YC92_GOSBA</name>
<proteinExistence type="predicted"/>
<accession>A0A2P5YC92</accession>
<protein>
    <submittedName>
        <fullName evidence="1">Uncharacterized protein</fullName>
    </submittedName>
</protein>
<evidence type="ECO:0000313" key="1">
    <source>
        <dbReference type="EMBL" id="PPS13176.1"/>
    </source>
</evidence>